<evidence type="ECO:0000256" key="3">
    <source>
        <dbReference type="SAM" id="MobiDB-lite"/>
    </source>
</evidence>
<dbReference type="AlphaFoldDB" id="A0A8J3LJJ7"/>
<evidence type="ECO:0000259" key="5">
    <source>
        <dbReference type="Pfam" id="PF13490"/>
    </source>
</evidence>
<keyword evidence="4" id="KW-0812">Transmembrane</keyword>
<dbReference type="EMBL" id="BONU01000012">
    <property type="protein sequence ID" value="GIG73842.1"/>
    <property type="molecule type" value="Genomic_DNA"/>
</dbReference>
<organism evidence="6 7">
    <name type="scientific">Planosporangium flavigriseum</name>
    <dbReference type="NCBI Taxonomy" id="373681"/>
    <lineage>
        <taxon>Bacteria</taxon>
        <taxon>Bacillati</taxon>
        <taxon>Actinomycetota</taxon>
        <taxon>Actinomycetes</taxon>
        <taxon>Micromonosporales</taxon>
        <taxon>Micromonosporaceae</taxon>
        <taxon>Planosporangium</taxon>
    </lineage>
</organism>
<feature type="region of interest" description="Disordered" evidence="3">
    <location>
        <begin position="65"/>
        <end position="112"/>
    </location>
</feature>
<evidence type="ECO:0000313" key="7">
    <source>
        <dbReference type="Proteomes" id="UP000653674"/>
    </source>
</evidence>
<keyword evidence="4" id="KW-0472">Membrane</keyword>
<reference evidence="6" key="1">
    <citation type="submission" date="2021-01" db="EMBL/GenBank/DDBJ databases">
        <title>Whole genome shotgun sequence of Planosporangium flavigriseum NBRC 105377.</title>
        <authorList>
            <person name="Komaki H."/>
            <person name="Tamura T."/>
        </authorList>
    </citation>
    <scope>NUCLEOTIDE SEQUENCE</scope>
    <source>
        <strain evidence="6">NBRC 105377</strain>
    </source>
</reference>
<dbReference type="Pfam" id="PF13490">
    <property type="entry name" value="zf-HC2"/>
    <property type="match status" value="1"/>
</dbReference>
<dbReference type="RefSeq" id="WP_168074354.1">
    <property type="nucleotide sequence ID" value="NZ_BAAAQJ010000008.1"/>
</dbReference>
<name>A0A8J3LJJ7_9ACTN</name>
<keyword evidence="1" id="KW-0805">Transcription regulation</keyword>
<dbReference type="Gene3D" id="1.10.10.1320">
    <property type="entry name" value="Anti-sigma factor, zinc-finger domain"/>
    <property type="match status" value="1"/>
</dbReference>
<accession>A0A8J3LJJ7</accession>
<evidence type="ECO:0000256" key="1">
    <source>
        <dbReference type="ARBA" id="ARBA00023015"/>
    </source>
</evidence>
<proteinExistence type="predicted"/>
<feature type="domain" description="Putative zinc-finger" evidence="5">
    <location>
        <begin position="10"/>
        <end position="36"/>
    </location>
</feature>
<feature type="transmembrane region" description="Helical" evidence="4">
    <location>
        <begin position="115"/>
        <end position="139"/>
    </location>
</feature>
<dbReference type="InterPro" id="IPR027383">
    <property type="entry name" value="Znf_put"/>
</dbReference>
<keyword evidence="7" id="KW-1185">Reference proteome</keyword>
<sequence length="250" mass="26807">MTCEQVIDSGAYVLGILDPEDRIAYERHLATCVVCQREVADFTGLPDLLAQLGPDEVEAIGRSGERHANTPSRFEAPVPVRPLPSVPRSNPAEQFQPYGSSRMPQRGGQRRPSRWRAVAAGLAAAACVAFGVLIGARFINDTPTPPAMVAMRPVAESVPITAQVALTPFAGGTEVRMHCVYNGGGSGPRWSLHMLVYPKNGEAPEKLSTWTAGRGDDLTLSAATRFSPAEIGKVEIRKGDNSSLLVYEQA</sequence>
<evidence type="ECO:0000313" key="6">
    <source>
        <dbReference type="EMBL" id="GIG73842.1"/>
    </source>
</evidence>
<dbReference type="InterPro" id="IPR041916">
    <property type="entry name" value="Anti_sigma_zinc_sf"/>
</dbReference>
<evidence type="ECO:0000256" key="4">
    <source>
        <dbReference type="SAM" id="Phobius"/>
    </source>
</evidence>
<keyword evidence="2" id="KW-0804">Transcription</keyword>
<gene>
    <name evidence="6" type="ORF">Pfl04_22460</name>
</gene>
<keyword evidence="4" id="KW-1133">Transmembrane helix</keyword>
<dbReference type="Proteomes" id="UP000653674">
    <property type="component" value="Unassembled WGS sequence"/>
</dbReference>
<evidence type="ECO:0000256" key="2">
    <source>
        <dbReference type="ARBA" id="ARBA00023163"/>
    </source>
</evidence>
<protein>
    <recommendedName>
        <fullName evidence="5">Putative zinc-finger domain-containing protein</fullName>
    </recommendedName>
</protein>
<comment type="caution">
    <text evidence="6">The sequence shown here is derived from an EMBL/GenBank/DDBJ whole genome shotgun (WGS) entry which is preliminary data.</text>
</comment>